<evidence type="ECO:0000313" key="3">
    <source>
        <dbReference type="Proteomes" id="UP000291116"/>
    </source>
</evidence>
<dbReference type="AlphaFoldDB" id="A0A448Z2M6"/>
<evidence type="ECO:0000256" key="1">
    <source>
        <dbReference type="SAM" id="MobiDB-lite"/>
    </source>
</evidence>
<organism evidence="2 3">
    <name type="scientific">Pseudo-nitzschia multistriata</name>
    <dbReference type="NCBI Taxonomy" id="183589"/>
    <lineage>
        <taxon>Eukaryota</taxon>
        <taxon>Sar</taxon>
        <taxon>Stramenopiles</taxon>
        <taxon>Ochrophyta</taxon>
        <taxon>Bacillariophyta</taxon>
        <taxon>Bacillariophyceae</taxon>
        <taxon>Bacillariophycidae</taxon>
        <taxon>Bacillariales</taxon>
        <taxon>Bacillariaceae</taxon>
        <taxon>Pseudo-nitzschia</taxon>
    </lineage>
</organism>
<reference evidence="2 3" key="1">
    <citation type="submission" date="2019-01" db="EMBL/GenBank/DDBJ databases">
        <authorList>
            <person name="Ferrante I. M."/>
        </authorList>
    </citation>
    <scope>NUCLEOTIDE SEQUENCE [LARGE SCALE GENOMIC DNA]</scope>
    <source>
        <strain evidence="2 3">B856</strain>
    </source>
</reference>
<dbReference type="EMBL" id="CAACVS010000083">
    <property type="protein sequence ID" value="VEU36278.1"/>
    <property type="molecule type" value="Genomic_DNA"/>
</dbReference>
<proteinExistence type="predicted"/>
<keyword evidence="3" id="KW-1185">Reference proteome</keyword>
<feature type="compositionally biased region" description="Basic and acidic residues" evidence="1">
    <location>
        <begin position="24"/>
        <end position="37"/>
    </location>
</feature>
<gene>
    <name evidence="2" type="ORF">PSNMU_V1.4_AUG-EV-PASAV3_0030300</name>
</gene>
<sequence length="256" mass="29193">MRKMNSDDDDHQISPTHTPGPTMDAEKDTNIRSERPGMRRTNASKPLTHIHFDSSDDVVATIDMPREEFTERWYTNSEYYVFRREATRACKKRQRVKQKDKLKDDNVSCYTGLDMVCDEALEARKLLVEKALDTVLRTQEVHGKTDGPSARTSGESHGSNRRSNNDNDNDINNDNEGRPPETKPPMDEAIARKYIEISCDTKARALKAAKVNENEAKEYCRALRADLVDIGVIARTKTTSLDLSRALHRLLRLKSE</sequence>
<feature type="region of interest" description="Disordered" evidence="1">
    <location>
        <begin position="1"/>
        <end position="45"/>
    </location>
</feature>
<name>A0A448Z2M6_9STRA</name>
<feature type="compositionally biased region" description="Basic and acidic residues" evidence="1">
    <location>
        <begin position="175"/>
        <end position="186"/>
    </location>
</feature>
<accession>A0A448Z2M6</accession>
<feature type="region of interest" description="Disordered" evidence="1">
    <location>
        <begin position="139"/>
        <end position="186"/>
    </location>
</feature>
<dbReference type="Proteomes" id="UP000291116">
    <property type="component" value="Unassembled WGS sequence"/>
</dbReference>
<evidence type="ECO:0000313" key="2">
    <source>
        <dbReference type="EMBL" id="VEU36278.1"/>
    </source>
</evidence>
<protein>
    <submittedName>
        <fullName evidence="2">Uncharacterized protein</fullName>
    </submittedName>
</protein>